<protein>
    <submittedName>
        <fullName evidence="2">Uncharacterized protein</fullName>
    </submittedName>
</protein>
<proteinExistence type="predicted"/>
<reference evidence="2" key="1">
    <citation type="journal article" date="2014" name="Int. J. Syst. Evol. Microbiol.">
        <title>Complete genome sequence of Corynebacterium casei LMG S-19264T (=DSM 44701T), isolated from a smear-ripened cheese.</title>
        <authorList>
            <consortium name="US DOE Joint Genome Institute (JGI-PGF)"/>
            <person name="Walter F."/>
            <person name="Albersmeier A."/>
            <person name="Kalinowski J."/>
            <person name="Ruckert C."/>
        </authorList>
    </citation>
    <scope>NUCLEOTIDE SEQUENCE</scope>
    <source>
        <strain evidence="2">JCM 3091</strain>
    </source>
</reference>
<gene>
    <name evidence="2" type="ORF">GCM10010124_37440</name>
</gene>
<evidence type="ECO:0000313" key="3">
    <source>
        <dbReference type="Proteomes" id="UP000662200"/>
    </source>
</evidence>
<dbReference type="AlphaFoldDB" id="A0A8J3BQK3"/>
<sequence length="394" mass="39792">MAAFRKYLDPRRRHHTWYTRLLRLRHLHLTGIRGLLLGEGSVLAALLLAFAEIAPWWGAAILPLAVAGVVKWNDQLAGALPAAGPAAARPGPVARATTGRGAGPRGGTGSPRVPVPAGAAFRPARPTGGTATPRRGPAAPWPAAVAGRTVPTAAPAGSDACVPAARQAGVDPAQHDVRGPLVPYPLDPSGELPGSRSEAPARRRGRRYRSGASAPSRQEASDSDALWQEAAGAAAGTGTGTSAHSRHSSHGRPGGRHAAVSTAAPAAESDAGGGHPVGLAGPGTATGERDAGTNPYVTPPANPATGASGTTSANRTTSGSRTTSGASTIGEGATGADRPPGQDPSTSLERAAYRDGAASRQAAQRIVGQRPVPDAEQAAHSGWRARQSAAHYYD</sequence>
<feature type="compositionally biased region" description="Low complexity" evidence="1">
    <location>
        <begin position="83"/>
        <end position="99"/>
    </location>
</feature>
<dbReference type="Proteomes" id="UP000662200">
    <property type="component" value="Unassembled WGS sequence"/>
</dbReference>
<feature type="region of interest" description="Disordered" evidence="1">
    <location>
        <begin position="168"/>
        <end position="394"/>
    </location>
</feature>
<reference evidence="2" key="2">
    <citation type="submission" date="2020-09" db="EMBL/GenBank/DDBJ databases">
        <authorList>
            <person name="Sun Q."/>
            <person name="Ohkuma M."/>
        </authorList>
    </citation>
    <scope>NUCLEOTIDE SEQUENCE</scope>
    <source>
        <strain evidence="2">JCM 3091</strain>
    </source>
</reference>
<organism evidence="2 3">
    <name type="scientific">Pilimelia terevasa</name>
    <dbReference type="NCBI Taxonomy" id="53372"/>
    <lineage>
        <taxon>Bacteria</taxon>
        <taxon>Bacillati</taxon>
        <taxon>Actinomycetota</taxon>
        <taxon>Actinomycetes</taxon>
        <taxon>Micromonosporales</taxon>
        <taxon>Micromonosporaceae</taxon>
        <taxon>Pilimelia</taxon>
    </lineage>
</organism>
<accession>A0A8J3BQK3</accession>
<feature type="compositionally biased region" description="Basic residues" evidence="1">
    <location>
        <begin position="244"/>
        <end position="255"/>
    </location>
</feature>
<comment type="caution">
    <text evidence="2">The sequence shown here is derived from an EMBL/GenBank/DDBJ whole genome shotgun (WGS) entry which is preliminary data.</text>
</comment>
<feature type="compositionally biased region" description="Low complexity" evidence="1">
    <location>
        <begin position="256"/>
        <end position="270"/>
    </location>
</feature>
<feature type="region of interest" description="Disordered" evidence="1">
    <location>
        <begin position="83"/>
        <end position="142"/>
    </location>
</feature>
<dbReference type="RefSeq" id="WP_189115695.1">
    <property type="nucleotide sequence ID" value="NZ_BMQC01000019.1"/>
</dbReference>
<evidence type="ECO:0000256" key="1">
    <source>
        <dbReference type="SAM" id="MobiDB-lite"/>
    </source>
</evidence>
<feature type="compositionally biased region" description="Low complexity" evidence="1">
    <location>
        <begin position="303"/>
        <end position="328"/>
    </location>
</feature>
<feature type="compositionally biased region" description="Gly residues" evidence="1">
    <location>
        <begin position="100"/>
        <end position="109"/>
    </location>
</feature>
<feature type="compositionally biased region" description="Low complexity" evidence="1">
    <location>
        <begin position="230"/>
        <end position="243"/>
    </location>
</feature>
<evidence type="ECO:0000313" key="2">
    <source>
        <dbReference type="EMBL" id="GGK41072.1"/>
    </source>
</evidence>
<feature type="compositionally biased region" description="Low complexity" evidence="1">
    <location>
        <begin position="122"/>
        <end position="142"/>
    </location>
</feature>
<keyword evidence="3" id="KW-1185">Reference proteome</keyword>
<dbReference type="EMBL" id="BMQC01000019">
    <property type="protein sequence ID" value="GGK41072.1"/>
    <property type="molecule type" value="Genomic_DNA"/>
</dbReference>
<name>A0A8J3BQK3_9ACTN</name>